<dbReference type="SMART" id="SM00729">
    <property type="entry name" value="Elp3"/>
    <property type="match status" value="1"/>
</dbReference>
<dbReference type="RefSeq" id="WP_132245766.1">
    <property type="nucleotide sequence ID" value="NZ_SLWV01000015.1"/>
</dbReference>
<dbReference type="InterPro" id="IPR051198">
    <property type="entry name" value="BchE-like"/>
</dbReference>
<dbReference type="PROSITE" id="PS51918">
    <property type="entry name" value="RADICAL_SAM"/>
    <property type="match status" value="1"/>
</dbReference>
<dbReference type="Pfam" id="PF04055">
    <property type="entry name" value="Radical_SAM"/>
    <property type="match status" value="1"/>
</dbReference>
<proteinExistence type="predicted"/>
<reference evidence="7 8" key="1">
    <citation type="submission" date="2019-03" db="EMBL/GenBank/DDBJ databases">
        <title>Genomic Encyclopedia of Type Strains, Phase IV (KMG-IV): sequencing the most valuable type-strain genomes for metagenomic binning, comparative biology and taxonomic classification.</title>
        <authorList>
            <person name="Goeker M."/>
        </authorList>
    </citation>
    <scope>NUCLEOTIDE SEQUENCE [LARGE SCALE GENOMIC DNA]</scope>
    <source>
        <strain evidence="7 8">DSM 102940</strain>
    </source>
</reference>
<dbReference type="PANTHER" id="PTHR43409:SF4">
    <property type="entry name" value="RADICAL SAM SUPERFAMILY PROTEIN"/>
    <property type="match status" value="1"/>
</dbReference>
<protein>
    <submittedName>
        <fullName evidence="7">Radical SAM family protein</fullName>
    </submittedName>
</protein>
<evidence type="ECO:0000256" key="5">
    <source>
        <dbReference type="ARBA" id="ARBA00023014"/>
    </source>
</evidence>
<name>A0A4R2KLX1_9FIRM</name>
<organism evidence="7 8">
    <name type="scientific">Marinisporobacter balticus</name>
    <dbReference type="NCBI Taxonomy" id="2018667"/>
    <lineage>
        <taxon>Bacteria</taxon>
        <taxon>Bacillati</taxon>
        <taxon>Bacillota</taxon>
        <taxon>Clostridia</taxon>
        <taxon>Peptostreptococcales</taxon>
        <taxon>Thermotaleaceae</taxon>
        <taxon>Marinisporobacter</taxon>
    </lineage>
</organism>
<evidence type="ECO:0000256" key="4">
    <source>
        <dbReference type="ARBA" id="ARBA00023004"/>
    </source>
</evidence>
<dbReference type="GO" id="GO:0003824">
    <property type="term" value="F:catalytic activity"/>
    <property type="evidence" value="ECO:0007669"/>
    <property type="project" value="InterPro"/>
</dbReference>
<dbReference type="AlphaFoldDB" id="A0A4R2KLX1"/>
<feature type="domain" description="Radical SAM core" evidence="6">
    <location>
        <begin position="9"/>
        <end position="242"/>
    </location>
</feature>
<evidence type="ECO:0000256" key="3">
    <source>
        <dbReference type="ARBA" id="ARBA00022723"/>
    </source>
</evidence>
<dbReference type="SFLD" id="SFLDG01082">
    <property type="entry name" value="B12-binding_domain_containing"/>
    <property type="match status" value="1"/>
</dbReference>
<evidence type="ECO:0000313" key="7">
    <source>
        <dbReference type="EMBL" id="TCO73622.1"/>
    </source>
</evidence>
<keyword evidence="4" id="KW-0408">Iron</keyword>
<dbReference type="Gene3D" id="3.20.20.70">
    <property type="entry name" value="Aldolase class I"/>
    <property type="match status" value="1"/>
</dbReference>
<evidence type="ECO:0000313" key="8">
    <source>
        <dbReference type="Proteomes" id="UP000294919"/>
    </source>
</evidence>
<dbReference type="PROSITE" id="PS51257">
    <property type="entry name" value="PROKAR_LIPOPROTEIN"/>
    <property type="match status" value="1"/>
</dbReference>
<dbReference type="SFLD" id="SFLDS00029">
    <property type="entry name" value="Radical_SAM"/>
    <property type="match status" value="1"/>
</dbReference>
<evidence type="ECO:0000259" key="6">
    <source>
        <dbReference type="PROSITE" id="PS51918"/>
    </source>
</evidence>
<keyword evidence="3" id="KW-0479">Metal-binding</keyword>
<dbReference type="OrthoDB" id="9777636at2"/>
<evidence type="ECO:0000256" key="2">
    <source>
        <dbReference type="ARBA" id="ARBA00022691"/>
    </source>
</evidence>
<dbReference type="SUPFAM" id="SSF102114">
    <property type="entry name" value="Radical SAM enzymes"/>
    <property type="match status" value="1"/>
</dbReference>
<keyword evidence="5" id="KW-0411">Iron-sulfur</keyword>
<keyword evidence="2" id="KW-0949">S-adenosyl-L-methionine</keyword>
<keyword evidence="8" id="KW-1185">Reference proteome</keyword>
<dbReference type="Proteomes" id="UP000294919">
    <property type="component" value="Unassembled WGS sequence"/>
</dbReference>
<dbReference type="PANTHER" id="PTHR43409">
    <property type="entry name" value="ANAEROBIC MAGNESIUM-PROTOPORPHYRIN IX MONOMETHYL ESTER CYCLASE-RELATED"/>
    <property type="match status" value="1"/>
</dbReference>
<accession>A0A4R2KLX1</accession>
<dbReference type="CDD" id="cd01335">
    <property type="entry name" value="Radical_SAM"/>
    <property type="match status" value="1"/>
</dbReference>
<dbReference type="GO" id="GO:0051536">
    <property type="term" value="F:iron-sulfur cluster binding"/>
    <property type="evidence" value="ECO:0007669"/>
    <property type="project" value="UniProtKB-KW"/>
</dbReference>
<dbReference type="EMBL" id="SLWV01000015">
    <property type="protein sequence ID" value="TCO73622.1"/>
    <property type="molecule type" value="Genomic_DNA"/>
</dbReference>
<dbReference type="SFLD" id="SFLDG01095">
    <property type="entry name" value="Uncharacterised_Radical_SAM_Su"/>
    <property type="match status" value="1"/>
</dbReference>
<dbReference type="InterPro" id="IPR013785">
    <property type="entry name" value="Aldolase_TIM"/>
</dbReference>
<evidence type="ECO:0000256" key="1">
    <source>
        <dbReference type="ARBA" id="ARBA00001966"/>
    </source>
</evidence>
<dbReference type="InterPro" id="IPR006638">
    <property type="entry name" value="Elp3/MiaA/NifB-like_rSAM"/>
</dbReference>
<comment type="caution">
    <text evidence="7">The sequence shown here is derived from an EMBL/GenBank/DDBJ whole genome shotgun (WGS) entry which is preliminary data.</text>
</comment>
<dbReference type="InterPro" id="IPR058240">
    <property type="entry name" value="rSAM_sf"/>
</dbReference>
<dbReference type="GO" id="GO:0046872">
    <property type="term" value="F:metal ion binding"/>
    <property type="evidence" value="ECO:0007669"/>
    <property type="project" value="UniProtKB-KW"/>
</dbReference>
<sequence>MRYEGSVYRPPSEAYSLIVQATIGCSHNKCTFCSMYKDKKFRMRDLKEIEEDLEMARKHYKHIKRVFLADGNALALKTDKLERILLKIKELFPECERVGIYSAPKDILRKSVEELQKLKKLGLGIAYLGVESGSDAILKDIQKGVTSEESIQAGKRMVESGIPLSVTLISGLGGRERWLEHAKESARVINAINPRYLGILTLLIQPGTKIYEAVQSGAFKLLTPKEVLLETKTLIGNLNVGDCIFRSNHASNYVALEGNLPQDKESLLKQLEAMMKDAYDVKEEIFRRL</sequence>
<comment type="cofactor">
    <cofactor evidence="1">
        <name>[4Fe-4S] cluster</name>
        <dbReference type="ChEBI" id="CHEBI:49883"/>
    </cofactor>
</comment>
<dbReference type="InterPro" id="IPR007197">
    <property type="entry name" value="rSAM"/>
</dbReference>
<gene>
    <name evidence="7" type="ORF">EV214_11510</name>
</gene>